<accession>M2P9V9</accession>
<dbReference type="HOGENOM" id="CLU_2621804_0_0_1"/>
<evidence type="ECO:0000313" key="2">
    <source>
        <dbReference type="Proteomes" id="UP000016930"/>
    </source>
</evidence>
<gene>
    <name evidence="1" type="ORF">CERSUDRAFT_88250</name>
</gene>
<dbReference type="Proteomes" id="UP000016930">
    <property type="component" value="Unassembled WGS sequence"/>
</dbReference>
<dbReference type="EMBL" id="KB445812">
    <property type="protein sequence ID" value="EMD32254.1"/>
    <property type="molecule type" value="Genomic_DNA"/>
</dbReference>
<proteinExistence type="predicted"/>
<protein>
    <submittedName>
        <fullName evidence="1">Uncharacterized protein</fullName>
    </submittedName>
</protein>
<sequence>MTSIYQFPADDGWSSAGMLRPLASSSISDYTMQPSHAMGNVMSDNDQMIDSNRVLSANPTAIQLGCACDGSTKRHPES</sequence>
<organism evidence="1 2">
    <name type="scientific">Ceriporiopsis subvermispora (strain B)</name>
    <name type="common">White-rot fungus</name>
    <name type="synonym">Gelatoporia subvermispora</name>
    <dbReference type="NCBI Taxonomy" id="914234"/>
    <lineage>
        <taxon>Eukaryota</taxon>
        <taxon>Fungi</taxon>
        <taxon>Dikarya</taxon>
        <taxon>Basidiomycota</taxon>
        <taxon>Agaricomycotina</taxon>
        <taxon>Agaricomycetes</taxon>
        <taxon>Polyporales</taxon>
        <taxon>Gelatoporiaceae</taxon>
        <taxon>Gelatoporia</taxon>
    </lineage>
</organism>
<name>M2P9V9_CERS8</name>
<dbReference type="AlphaFoldDB" id="M2P9V9"/>
<keyword evidence="2" id="KW-1185">Reference proteome</keyword>
<evidence type="ECO:0000313" key="1">
    <source>
        <dbReference type="EMBL" id="EMD32254.1"/>
    </source>
</evidence>
<reference evidence="1 2" key="1">
    <citation type="journal article" date="2012" name="Proc. Natl. Acad. Sci. U.S.A.">
        <title>Comparative genomics of Ceriporiopsis subvermispora and Phanerochaete chrysosporium provide insight into selective ligninolysis.</title>
        <authorList>
            <person name="Fernandez-Fueyo E."/>
            <person name="Ruiz-Duenas F.J."/>
            <person name="Ferreira P."/>
            <person name="Floudas D."/>
            <person name="Hibbett D.S."/>
            <person name="Canessa P."/>
            <person name="Larrondo L.F."/>
            <person name="James T.Y."/>
            <person name="Seelenfreund D."/>
            <person name="Lobos S."/>
            <person name="Polanco R."/>
            <person name="Tello M."/>
            <person name="Honda Y."/>
            <person name="Watanabe T."/>
            <person name="Watanabe T."/>
            <person name="Ryu J.S."/>
            <person name="Kubicek C.P."/>
            <person name="Schmoll M."/>
            <person name="Gaskell J."/>
            <person name="Hammel K.E."/>
            <person name="St John F.J."/>
            <person name="Vanden Wymelenberg A."/>
            <person name="Sabat G."/>
            <person name="Splinter BonDurant S."/>
            <person name="Syed K."/>
            <person name="Yadav J.S."/>
            <person name="Doddapaneni H."/>
            <person name="Subramanian V."/>
            <person name="Lavin J.L."/>
            <person name="Oguiza J.A."/>
            <person name="Perez G."/>
            <person name="Pisabarro A.G."/>
            <person name="Ramirez L."/>
            <person name="Santoyo F."/>
            <person name="Master E."/>
            <person name="Coutinho P.M."/>
            <person name="Henrissat B."/>
            <person name="Lombard V."/>
            <person name="Magnuson J.K."/>
            <person name="Kuees U."/>
            <person name="Hori C."/>
            <person name="Igarashi K."/>
            <person name="Samejima M."/>
            <person name="Held B.W."/>
            <person name="Barry K.W."/>
            <person name="LaButti K.M."/>
            <person name="Lapidus A."/>
            <person name="Lindquist E.A."/>
            <person name="Lucas S.M."/>
            <person name="Riley R."/>
            <person name="Salamov A.A."/>
            <person name="Hoffmeister D."/>
            <person name="Schwenk D."/>
            <person name="Hadar Y."/>
            <person name="Yarden O."/>
            <person name="de Vries R.P."/>
            <person name="Wiebenga A."/>
            <person name="Stenlid J."/>
            <person name="Eastwood D."/>
            <person name="Grigoriev I.V."/>
            <person name="Berka R.M."/>
            <person name="Blanchette R.A."/>
            <person name="Kersten P."/>
            <person name="Martinez A.T."/>
            <person name="Vicuna R."/>
            <person name="Cullen D."/>
        </authorList>
    </citation>
    <scope>NUCLEOTIDE SEQUENCE [LARGE SCALE GENOMIC DNA]</scope>
    <source>
        <strain evidence="1 2">B</strain>
    </source>
</reference>